<feature type="region of interest" description="Disordered" evidence="2">
    <location>
        <begin position="125"/>
        <end position="162"/>
    </location>
</feature>
<dbReference type="AlphaFoldDB" id="W6Q6Q5"/>
<dbReference type="OrthoDB" id="4368338at2759"/>
<evidence type="ECO:0000256" key="1">
    <source>
        <dbReference type="ARBA" id="ARBA00023125"/>
    </source>
</evidence>
<reference evidence="4" key="1">
    <citation type="journal article" date="2014" name="Nat. Commun.">
        <title>Multiple recent horizontal transfers of a large genomic region in cheese making fungi.</title>
        <authorList>
            <person name="Cheeseman K."/>
            <person name="Ropars J."/>
            <person name="Renault P."/>
            <person name="Dupont J."/>
            <person name="Gouzy J."/>
            <person name="Branca A."/>
            <person name="Abraham A.L."/>
            <person name="Ceppi M."/>
            <person name="Conseiller E."/>
            <person name="Debuchy R."/>
            <person name="Malagnac F."/>
            <person name="Goarin A."/>
            <person name="Silar P."/>
            <person name="Lacoste S."/>
            <person name="Sallet E."/>
            <person name="Bensimon A."/>
            <person name="Giraud T."/>
            <person name="Brygoo Y."/>
        </authorList>
    </citation>
    <scope>NUCLEOTIDE SEQUENCE [LARGE SCALE GENOMIC DNA]</scope>
    <source>
        <strain evidence="4">FM164</strain>
    </source>
</reference>
<dbReference type="PROSITE" id="PS51253">
    <property type="entry name" value="HTH_CENPB"/>
    <property type="match status" value="1"/>
</dbReference>
<keyword evidence="5" id="KW-1185">Reference proteome</keyword>
<keyword evidence="1" id="KW-0238">DNA-binding</keyword>
<sequence length="236" mass="26531">MPKTNKDIEQQIQLAMDSLSDQSKPNIRKTAREFAVPEGRLRRRWRGGKSLFERQPNGRKLNPAQEKALCAIIASFPAVGSSITRRQITDAADSILKDGHNDPTTEPPRIGDHWLKRFLKRNPNLFPTELESSNPHDDNPPRPDTPSVSSEDTEFSTPKTAEEIRRISDRLNRTDPNTQRFKDGLAKLAKGAEAQATLALQLQRELDRTHAIMGARNARYDAPRRNIPIAGIINSS</sequence>
<evidence type="ECO:0000313" key="4">
    <source>
        <dbReference type="EMBL" id="CDM32030.1"/>
    </source>
</evidence>
<name>W6Q6Q5_PENRF</name>
<organism evidence="4 5">
    <name type="scientific">Penicillium roqueforti (strain FM164)</name>
    <dbReference type="NCBI Taxonomy" id="1365484"/>
    <lineage>
        <taxon>Eukaryota</taxon>
        <taxon>Fungi</taxon>
        <taxon>Dikarya</taxon>
        <taxon>Ascomycota</taxon>
        <taxon>Pezizomycotina</taxon>
        <taxon>Eurotiomycetes</taxon>
        <taxon>Eurotiomycetidae</taxon>
        <taxon>Eurotiales</taxon>
        <taxon>Aspergillaceae</taxon>
        <taxon>Penicillium</taxon>
    </lineage>
</organism>
<dbReference type="STRING" id="1365484.W6Q6Q5"/>
<evidence type="ECO:0000256" key="2">
    <source>
        <dbReference type="SAM" id="MobiDB-lite"/>
    </source>
</evidence>
<accession>W6Q6Q5</accession>
<dbReference type="SMART" id="SM00674">
    <property type="entry name" value="CENPB"/>
    <property type="match status" value="1"/>
</dbReference>
<dbReference type="EMBL" id="HG792016">
    <property type="protein sequence ID" value="CDM32030.1"/>
    <property type="molecule type" value="Genomic_DNA"/>
</dbReference>
<protein>
    <submittedName>
        <fullName evidence="4">Probable transposable element</fullName>
    </submittedName>
</protein>
<feature type="domain" description="HTH CENPB-type" evidence="3">
    <location>
        <begin position="53"/>
        <end position="128"/>
    </location>
</feature>
<dbReference type="InterPro" id="IPR006600">
    <property type="entry name" value="HTH_CenpB_DNA-bd_dom"/>
</dbReference>
<proteinExistence type="predicted"/>
<feature type="compositionally biased region" description="Polar residues" evidence="2">
    <location>
        <begin position="146"/>
        <end position="159"/>
    </location>
</feature>
<dbReference type="GO" id="GO:0003677">
    <property type="term" value="F:DNA binding"/>
    <property type="evidence" value="ECO:0007669"/>
    <property type="project" value="UniProtKB-KW"/>
</dbReference>
<evidence type="ECO:0000313" key="5">
    <source>
        <dbReference type="Proteomes" id="UP000030686"/>
    </source>
</evidence>
<evidence type="ECO:0000259" key="3">
    <source>
        <dbReference type="PROSITE" id="PS51253"/>
    </source>
</evidence>
<dbReference type="Proteomes" id="UP000030686">
    <property type="component" value="Unassembled WGS sequence"/>
</dbReference>
<gene>
    <name evidence="4" type="ORF">PROQFM164_S02g002181</name>
</gene>
<dbReference type="Pfam" id="PF03221">
    <property type="entry name" value="HTH_Tnp_Tc5"/>
    <property type="match status" value="1"/>
</dbReference>